<organism evidence="1 2">
    <name type="scientific">Nitrosomonas communis</name>
    <dbReference type="NCBI Taxonomy" id="44574"/>
    <lineage>
        <taxon>Bacteria</taxon>
        <taxon>Pseudomonadati</taxon>
        <taxon>Pseudomonadota</taxon>
        <taxon>Betaproteobacteria</taxon>
        <taxon>Nitrosomonadales</taxon>
        <taxon>Nitrosomonadaceae</taxon>
        <taxon>Nitrosomonas</taxon>
    </lineage>
</organism>
<evidence type="ECO:0000313" key="1">
    <source>
        <dbReference type="EMBL" id="TYP81867.1"/>
    </source>
</evidence>
<dbReference type="EMBL" id="VNHT01000049">
    <property type="protein sequence ID" value="TYP81867.1"/>
    <property type="molecule type" value="Genomic_DNA"/>
</dbReference>
<sequence length="68" mass="7796">MRLLVTPSFERVVKKLHPKQKSELDEAARLIANYPQRGQAKVVIYLVSETLQVPFIYLVVHAGLSYSR</sequence>
<dbReference type="InterPro" id="IPR031552">
    <property type="entry name" value="ParE-like_toxin"/>
</dbReference>
<accession>A0A5D3YDQ5</accession>
<dbReference type="Proteomes" id="UP000324176">
    <property type="component" value="Unassembled WGS sequence"/>
</dbReference>
<reference evidence="1 2" key="1">
    <citation type="submission" date="2019-07" db="EMBL/GenBank/DDBJ databases">
        <title>Active sludge and wastewater microbial communities from Klosterneuburg, Austria.</title>
        <authorList>
            <person name="Wagner M."/>
        </authorList>
    </citation>
    <scope>NUCLEOTIDE SEQUENCE [LARGE SCALE GENOMIC DNA]</scope>
    <source>
        <strain evidence="1 2">Nm2</strain>
    </source>
</reference>
<evidence type="ECO:0000313" key="2">
    <source>
        <dbReference type="Proteomes" id="UP000324176"/>
    </source>
</evidence>
<dbReference type="Pfam" id="PF15781">
    <property type="entry name" value="ParE-like_toxin"/>
    <property type="match status" value="1"/>
</dbReference>
<dbReference type="AlphaFoldDB" id="A0A5D3YDQ5"/>
<name>A0A5D3YDQ5_9PROT</name>
<proteinExistence type="predicted"/>
<dbReference type="RefSeq" id="WP_200899747.1">
    <property type="nucleotide sequence ID" value="NZ_CP011451.1"/>
</dbReference>
<gene>
    <name evidence="1" type="ORF">BCL69_104911</name>
</gene>
<protein>
    <submittedName>
        <fullName evidence="1">ParE-like toxin of type II ParDE toxin-antitoxin system</fullName>
    </submittedName>
</protein>
<comment type="caution">
    <text evidence="1">The sequence shown here is derived from an EMBL/GenBank/DDBJ whole genome shotgun (WGS) entry which is preliminary data.</text>
</comment>